<organism evidence="2 3">
    <name type="scientific">Streptomyces kasugaensis</name>
    <dbReference type="NCBI Taxonomy" id="1946"/>
    <lineage>
        <taxon>Bacteria</taxon>
        <taxon>Bacillati</taxon>
        <taxon>Actinomycetota</taxon>
        <taxon>Actinomycetes</taxon>
        <taxon>Kitasatosporales</taxon>
        <taxon>Streptomycetaceae</taxon>
        <taxon>Streptomyces</taxon>
    </lineage>
</organism>
<evidence type="ECO:0000313" key="3">
    <source>
        <dbReference type="Proteomes" id="UP000292452"/>
    </source>
</evidence>
<gene>
    <name evidence="2" type="ORF">EYS09_26215</name>
</gene>
<comment type="caution">
    <text evidence="2">The sequence shown here is derived from an EMBL/GenBank/DDBJ whole genome shotgun (WGS) entry which is preliminary data.</text>
</comment>
<dbReference type="Proteomes" id="UP000292452">
    <property type="component" value="Unassembled WGS sequence"/>
</dbReference>
<protein>
    <submittedName>
        <fullName evidence="2">Uncharacterized protein</fullName>
    </submittedName>
</protein>
<evidence type="ECO:0000256" key="1">
    <source>
        <dbReference type="SAM" id="MobiDB-lite"/>
    </source>
</evidence>
<reference evidence="2 3" key="1">
    <citation type="submission" date="2019-02" db="EMBL/GenBank/DDBJ databases">
        <title>Draft Genome Sequence of Streptomyces sp. AM-2504, identified by 16S rRNA comparative analysis as a Streptomyces Kasugaensis strain.</title>
        <authorList>
            <person name="Napolioni V."/>
            <person name="Giuliodori A.M."/>
            <person name="Spurio R."/>
            <person name="Fabbretti A."/>
        </authorList>
    </citation>
    <scope>NUCLEOTIDE SEQUENCE [LARGE SCALE GENOMIC DNA]</scope>
    <source>
        <strain evidence="2 3">AM-2504</strain>
    </source>
</reference>
<feature type="compositionally biased region" description="Gly residues" evidence="1">
    <location>
        <begin position="1"/>
        <end position="10"/>
    </location>
</feature>
<dbReference type="EMBL" id="SIXH01000296">
    <property type="protein sequence ID" value="TBO56772.1"/>
    <property type="molecule type" value="Genomic_DNA"/>
</dbReference>
<dbReference type="RefSeq" id="WP_131125095.1">
    <property type="nucleotide sequence ID" value="NZ_SIXH01000296.1"/>
</dbReference>
<proteinExistence type="predicted"/>
<keyword evidence="3" id="KW-1185">Reference proteome</keyword>
<sequence>MGCNCGGRSGGHVTRNADGTVHSVWRHTDPHGGKVDYASENGARIALDARGGKVEQVDPRTGAVLRTA</sequence>
<feature type="region of interest" description="Disordered" evidence="1">
    <location>
        <begin position="1"/>
        <end position="37"/>
    </location>
</feature>
<evidence type="ECO:0000313" key="2">
    <source>
        <dbReference type="EMBL" id="TBO56772.1"/>
    </source>
</evidence>
<accession>A0A4Q9HPF4</accession>
<name>A0A4Q9HPF4_STRKA</name>
<dbReference type="AlphaFoldDB" id="A0A4Q9HPF4"/>